<feature type="signal peptide" evidence="7">
    <location>
        <begin position="1"/>
        <end position="23"/>
    </location>
</feature>
<comment type="caution">
    <text evidence="8">The sequence shown here is derived from an EMBL/GenBank/DDBJ whole genome shotgun (WGS) entry which is preliminary data.</text>
</comment>
<evidence type="ECO:0000313" key="8">
    <source>
        <dbReference type="EMBL" id="GAA5440974.1"/>
    </source>
</evidence>
<dbReference type="SUPFAM" id="SSF53807">
    <property type="entry name" value="Helical backbone' metal receptor"/>
    <property type="match status" value="1"/>
</dbReference>
<proteinExistence type="inferred from homology"/>
<dbReference type="PRINTS" id="PR00691">
    <property type="entry name" value="ADHESINB"/>
</dbReference>
<evidence type="ECO:0000256" key="2">
    <source>
        <dbReference type="ARBA" id="ARBA00022448"/>
    </source>
</evidence>
<dbReference type="Proteomes" id="UP001423409">
    <property type="component" value="Unassembled WGS sequence"/>
</dbReference>
<evidence type="ECO:0000256" key="4">
    <source>
        <dbReference type="ARBA" id="ARBA00022729"/>
    </source>
</evidence>
<evidence type="ECO:0000256" key="7">
    <source>
        <dbReference type="SAM" id="SignalP"/>
    </source>
</evidence>
<keyword evidence="3" id="KW-0479">Metal-binding</keyword>
<sequence>MKRPTLLIPALLLAACAAPTAQAAPLQVSATTTIIADFVQVVGGSRVQVNVIVPAGADTHSFQPTTGAIRSLAQSRALFANGAGLEPWLPKLKASAPRVPVKELTAGLKLHESDHEEHDEHGDEHADEHAGEHGPLDPHAWWDATLAAGYVKNAQAALTQLDPAGKATYAKNAAAQLKAISAADAYAKGQFASVPAARRVIVTNHDSLGYFAERYGLRVVGAVIPGVGTEREPTSRELAALSQAMKKAGARVIFTENTFNARLAQTLSRETGARIAPPLYTDALGPKGSGGDTYLKAFRANVDIMVKALK</sequence>
<evidence type="ECO:0000256" key="5">
    <source>
        <dbReference type="RuleBase" id="RU003512"/>
    </source>
</evidence>
<keyword evidence="8" id="KW-0449">Lipoprotein</keyword>
<organism evidence="8 9">
    <name type="scientific">Deinococcus caeni</name>
    <dbReference type="NCBI Taxonomy" id="569127"/>
    <lineage>
        <taxon>Bacteria</taxon>
        <taxon>Thermotogati</taxon>
        <taxon>Deinococcota</taxon>
        <taxon>Deinococci</taxon>
        <taxon>Deinococcales</taxon>
        <taxon>Deinococcaceae</taxon>
        <taxon>Deinococcus</taxon>
    </lineage>
</organism>
<dbReference type="InterPro" id="IPR006128">
    <property type="entry name" value="Lipoprotein_PsaA-like"/>
</dbReference>
<dbReference type="InterPro" id="IPR006129">
    <property type="entry name" value="AdhesinB"/>
</dbReference>
<reference evidence="8 9" key="1">
    <citation type="submission" date="2024-02" db="EMBL/GenBank/DDBJ databases">
        <title>Deinococcus caeni NBRC 101312.</title>
        <authorList>
            <person name="Ichikawa N."/>
            <person name="Katano-Makiyama Y."/>
            <person name="Hidaka K."/>
        </authorList>
    </citation>
    <scope>NUCLEOTIDE SEQUENCE [LARGE SCALE GENOMIC DNA]</scope>
    <source>
        <strain evidence="8 9">NBRC 101312</strain>
    </source>
</reference>
<comment type="similarity">
    <text evidence="5">Belongs to the bacterial solute-binding protein 9 family.</text>
</comment>
<dbReference type="RefSeq" id="WP_345445935.1">
    <property type="nucleotide sequence ID" value="NZ_BAABQU010000032.1"/>
</dbReference>
<dbReference type="InterPro" id="IPR050492">
    <property type="entry name" value="Bact_metal-bind_prot9"/>
</dbReference>
<dbReference type="EMBL" id="BAABQU010000032">
    <property type="protein sequence ID" value="GAA5440974.1"/>
    <property type="molecule type" value="Genomic_DNA"/>
</dbReference>
<protein>
    <submittedName>
        <fullName evidence="8">Manganese-binding lipoprotein MntA</fullName>
    </submittedName>
</protein>
<keyword evidence="4 7" id="KW-0732">Signal</keyword>
<feature type="chain" id="PRO_5046769367" evidence="7">
    <location>
        <begin position="24"/>
        <end position="310"/>
    </location>
</feature>
<evidence type="ECO:0000256" key="1">
    <source>
        <dbReference type="ARBA" id="ARBA00004196"/>
    </source>
</evidence>
<accession>A0ABP9UGT3</accession>
<comment type="subcellular location">
    <subcellularLocation>
        <location evidence="1">Cell envelope</location>
    </subcellularLocation>
</comment>
<dbReference type="Gene3D" id="3.40.50.1980">
    <property type="entry name" value="Nitrogenase molybdenum iron protein domain"/>
    <property type="match status" value="2"/>
</dbReference>
<feature type="region of interest" description="Disordered" evidence="6">
    <location>
        <begin position="113"/>
        <end position="135"/>
    </location>
</feature>
<dbReference type="PRINTS" id="PR00690">
    <property type="entry name" value="ADHESNFAMILY"/>
</dbReference>
<dbReference type="PANTHER" id="PTHR42953">
    <property type="entry name" value="HIGH-AFFINITY ZINC UPTAKE SYSTEM PROTEIN ZNUA-RELATED"/>
    <property type="match status" value="1"/>
</dbReference>
<gene>
    <name evidence="8" type="primary">mntA</name>
    <name evidence="8" type="ORF">Dcae01_02503</name>
</gene>
<keyword evidence="9" id="KW-1185">Reference proteome</keyword>
<dbReference type="PANTHER" id="PTHR42953:SF1">
    <property type="entry name" value="METAL-BINDING PROTEIN HI_0362-RELATED"/>
    <property type="match status" value="1"/>
</dbReference>
<dbReference type="InterPro" id="IPR006127">
    <property type="entry name" value="ZnuA-like"/>
</dbReference>
<evidence type="ECO:0000313" key="9">
    <source>
        <dbReference type="Proteomes" id="UP001423409"/>
    </source>
</evidence>
<evidence type="ECO:0000256" key="6">
    <source>
        <dbReference type="SAM" id="MobiDB-lite"/>
    </source>
</evidence>
<keyword evidence="2 5" id="KW-0813">Transport</keyword>
<evidence type="ECO:0000256" key="3">
    <source>
        <dbReference type="ARBA" id="ARBA00022723"/>
    </source>
</evidence>
<dbReference type="PROSITE" id="PS51257">
    <property type="entry name" value="PROKAR_LIPOPROTEIN"/>
    <property type="match status" value="1"/>
</dbReference>
<dbReference type="Pfam" id="PF01297">
    <property type="entry name" value="ZnuA"/>
    <property type="match status" value="1"/>
</dbReference>
<name>A0ABP9UGT3_9DEIO</name>